<feature type="region of interest" description="Disordered" evidence="1">
    <location>
        <begin position="565"/>
        <end position="616"/>
    </location>
</feature>
<feature type="region of interest" description="Disordered" evidence="1">
    <location>
        <begin position="693"/>
        <end position="784"/>
    </location>
</feature>
<feature type="compositionally biased region" description="Acidic residues" evidence="1">
    <location>
        <begin position="225"/>
        <end position="234"/>
    </location>
</feature>
<proteinExistence type="predicted"/>
<sequence length="784" mass="81408">MWEMLDPDLECGNECGGPGPPPEFLVPPPPRPPFLAELVNCNEEQLQQTPFGGGATGSFADVDMCEAFPIIDASYHSGPSFQTSAMIVLCSGLLLLVIFISSLLVWKHKRKVQNFLPCKTPTRGPPHLDATGVSAAHSVTYEDPDVHLGHHPLVMRHHHHHHHHHNMELHAKQIHYPSGYPMPRSPPLFICSSPGPDPYRSHDNVYEELEHGPGRDTDSEPPIQSDDDFAEDELSLPGDRSFHKSPSDGGTTVATIYHDRSNGGSSNSAGTTASGSTVPVTDGLVAGPPGAAYLERNRTERNSLLSSSSSSGNDNNHPLHHNGHRVATAGGNGTATSAGGVNSNSAGAACGGGGVGSSNSQSNNNNGSNSSGSSSASNSNRNSNSSTDCGNNNNNNNNTHPGSVANGTNCNGNSVVPSSGALGLFRTRKHHPATLGGSGRRTGGVAGVGHPFAGGVTNTCTSSLDGGPLGGDPVVLPPMYDDRGMMTLPPPVYNHTLSTSHHHHHPHHGHHSHHLNSVNNNSTTGGRSNYYSTIDDAGELLDPVERRNRINAQLSASASGPIGTVSTIFRNGHRGPVAPSYGVPPSGGGRSRTNPRASDRRTGGRNGNGSSQLAVISTPQDPSQYIYHEPVFHEGLIYDGCLSHTYSDRSGGSGSTGTGSTGGVAYHPYILPQFTTFRNGSVPGIVGGGGPGVGGGVGVPPSSHPAGHSIYSRDSSFGSDSGYSQHTQTSNRSVAGWSQRRPTGQSTTSSNGSGTGGSVATVPQKAPNSTEQQPSSVPPTMVDS</sequence>
<dbReference type="VEuPathDB" id="VectorBase:AFUN020270"/>
<feature type="region of interest" description="Disordered" evidence="1">
    <location>
        <begin position="498"/>
        <end position="531"/>
    </location>
</feature>
<feature type="compositionally biased region" description="Low complexity" evidence="1">
    <location>
        <begin position="743"/>
        <end position="752"/>
    </location>
</feature>
<organism evidence="3">
    <name type="scientific">Anopheles funestus</name>
    <name type="common">African malaria mosquito</name>
    <dbReference type="NCBI Taxonomy" id="62324"/>
    <lineage>
        <taxon>Eukaryota</taxon>
        <taxon>Metazoa</taxon>
        <taxon>Ecdysozoa</taxon>
        <taxon>Arthropoda</taxon>
        <taxon>Hexapoda</taxon>
        <taxon>Insecta</taxon>
        <taxon>Pterygota</taxon>
        <taxon>Neoptera</taxon>
        <taxon>Endopterygota</taxon>
        <taxon>Diptera</taxon>
        <taxon>Nematocera</taxon>
        <taxon>Culicoidea</taxon>
        <taxon>Culicidae</taxon>
        <taxon>Anophelinae</taxon>
        <taxon>Anopheles</taxon>
    </lineage>
</organism>
<feature type="compositionally biased region" description="Low complexity" evidence="1">
    <location>
        <begin position="262"/>
        <end position="277"/>
    </location>
</feature>
<evidence type="ECO:0000256" key="1">
    <source>
        <dbReference type="SAM" id="MobiDB-lite"/>
    </source>
</evidence>
<protein>
    <submittedName>
        <fullName evidence="3">Uncharacterized protein</fullName>
    </submittedName>
</protein>
<dbReference type="AlphaFoldDB" id="A0A4Y0BJR2"/>
<keyword evidence="2" id="KW-1133">Transmembrane helix</keyword>
<name>A0A4Y0BJR2_ANOFN</name>
<feature type="compositionally biased region" description="Polar residues" evidence="1">
    <location>
        <begin position="712"/>
        <end position="733"/>
    </location>
</feature>
<dbReference type="EnsemblMetazoa" id="AFUN020270-RA">
    <property type="protein sequence ID" value="AFUN020270-PA"/>
    <property type="gene ID" value="AFUN020270"/>
</dbReference>
<keyword evidence="2" id="KW-0472">Membrane</keyword>
<reference evidence="3" key="1">
    <citation type="submission" date="2020-05" db="UniProtKB">
        <authorList>
            <consortium name="EnsemblMetazoa"/>
        </authorList>
    </citation>
    <scope>IDENTIFICATION</scope>
    <source>
        <strain evidence="3">FUMOZ</strain>
    </source>
</reference>
<evidence type="ECO:0000313" key="3">
    <source>
        <dbReference type="EnsemblMetazoa" id="AFUN020270-PA"/>
    </source>
</evidence>
<feature type="compositionally biased region" description="Basic residues" evidence="1">
    <location>
        <begin position="500"/>
        <end position="514"/>
    </location>
</feature>
<feature type="compositionally biased region" description="Polar residues" evidence="1">
    <location>
        <begin position="766"/>
        <end position="775"/>
    </location>
</feature>
<feature type="compositionally biased region" description="Low complexity" evidence="1">
    <location>
        <begin position="515"/>
        <end position="524"/>
    </location>
</feature>
<feature type="compositionally biased region" description="Polar residues" evidence="1">
    <location>
        <begin position="399"/>
        <end position="411"/>
    </location>
</feature>
<dbReference type="VEuPathDB" id="VectorBase:AFUN2_011026"/>
<feature type="compositionally biased region" description="Low complexity" evidence="1">
    <location>
        <begin position="357"/>
        <end position="398"/>
    </location>
</feature>
<evidence type="ECO:0000256" key="2">
    <source>
        <dbReference type="SAM" id="Phobius"/>
    </source>
</evidence>
<accession>A0A4Y0BJR2</accession>
<feature type="region of interest" description="Disordered" evidence="1">
    <location>
        <begin position="187"/>
        <end position="411"/>
    </location>
</feature>
<feature type="compositionally biased region" description="Basic and acidic residues" evidence="1">
    <location>
        <begin position="199"/>
        <end position="218"/>
    </location>
</feature>
<feature type="compositionally biased region" description="Low complexity" evidence="1">
    <location>
        <begin position="334"/>
        <end position="348"/>
    </location>
</feature>
<keyword evidence="2" id="KW-0812">Transmembrane</keyword>
<feature type="transmembrane region" description="Helical" evidence="2">
    <location>
        <begin position="85"/>
        <end position="106"/>
    </location>
</feature>